<protein>
    <submittedName>
        <fullName evidence="11">PTS system mannose/fructose/sorbose family transporter subunit IID</fullName>
    </submittedName>
</protein>
<feature type="transmembrane region" description="Helical" evidence="10">
    <location>
        <begin position="143"/>
        <end position="164"/>
    </location>
</feature>
<dbReference type="PANTHER" id="PTHR32502:SF5">
    <property type="entry name" value="N-ACETYLGALACTOSAMINE PERMEASE IID COMPONENT-RELATED"/>
    <property type="match status" value="1"/>
</dbReference>
<evidence type="ECO:0000256" key="1">
    <source>
        <dbReference type="ARBA" id="ARBA00004651"/>
    </source>
</evidence>
<name>A0A9D1WWN5_9FIRM</name>
<evidence type="ECO:0000256" key="7">
    <source>
        <dbReference type="ARBA" id="ARBA00022989"/>
    </source>
</evidence>
<dbReference type="PROSITE" id="PS51106">
    <property type="entry name" value="PTS_EIIC_TYPE_4"/>
    <property type="match status" value="1"/>
</dbReference>
<feature type="transmembrane region" description="Helical" evidence="10">
    <location>
        <begin position="96"/>
        <end position="122"/>
    </location>
</feature>
<evidence type="ECO:0000256" key="4">
    <source>
        <dbReference type="ARBA" id="ARBA00022597"/>
    </source>
</evidence>
<evidence type="ECO:0000256" key="6">
    <source>
        <dbReference type="ARBA" id="ARBA00022692"/>
    </source>
</evidence>
<feature type="transmembrane region" description="Helical" evidence="10">
    <location>
        <begin position="524"/>
        <end position="544"/>
    </location>
</feature>
<organism evidence="11 12">
    <name type="scientific">Candidatus Anaerostipes excrementavium</name>
    <dbReference type="NCBI Taxonomy" id="2838463"/>
    <lineage>
        <taxon>Bacteria</taxon>
        <taxon>Bacillati</taxon>
        <taxon>Bacillota</taxon>
        <taxon>Clostridia</taxon>
        <taxon>Lachnospirales</taxon>
        <taxon>Lachnospiraceae</taxon>
        <taxon>Anaerostipes</taxon>
    </lineage>
</organism>
<accession>A0A9D1WWN5</accession>
<feature type="transmembrane region" description="Helical" evidence="10">
    <location>
        <begin position="413"/>
        <end position="433"/>
    </location>
</feature>
<feature type="region of interest" description="Disordered" evidence="9">
    <location>
        <begin position="252"/>
        <end position="272"/>
    </location>
</feature>
<keyword evidence="4" id="KW-0762">Sugar transport</keyword>
<dbReference type="EMBL" id="DXEM01000032">
    <property type="protein sequence ID" value="HIX68507.1"/>
    <property type="molecule type" value="Genomic_DNA"/>
</dbReference>
<keyword evidence="6 10" id="KW-0812">Transmembrane</keyword>
<dbReference type="Proteomes" id="UP000886721">
    <property type="component" value="Unassembled WGS sequence"/>
</dbReference>
<evidence type="ECO:0000313" key="11">
    <source>
        <dbReference type="EMBL" id="HIX68507.1"/>
    </source>
</evidence>
<dbReference type="InterPro" id="IPR004700">
    <property type="entry name" value="PTS_IIC_man"/>
</dbReference>
<proteinExistence type="predicted"/>
<feature type="transmembrane region" description="Helical" evidence="10">
    <location>
        <begin position="453"/>
        <end position="477"/>
    </location>
</feature>
<feature type="transmembrane region" description="Helical" evidence="10">
    <location>
        <begin position="30"/>
        <end position="49"/>
    </location>
</feature>
<dbReference type="Pfam" id="PF03613">
    <property type="entry name" value="EIID-AGA"/>
    <property type="match status" value="1"/>
</dbReference>
<dbReference type="PANTHER" id="PTHR32502">
    <property type="entry name" value="N-ACETYLGALACTOSAMINE PERMEASE II COMPONENT-RELATED"/>
    <property type="match status" value="1"/>
</dbReference>
<feature type="transmembrane region" description="Helical" evidence="10">
    <location>
        <begin position="389"/>
        <end position="406"/>
    </location>
</feature>
<dbReference type="InterPro" id="IPR050303">
    <property type="entry name" value="GatZ_KbaZ_carbometab"/>
</dbReference>
<evidence type="ECO:0000256" key="2">
    <source>
        <dbReference type="ARBA" id="ARBA00022448"/>
    </source>
</evidence>
<evidence type="ECO:0000256" key="9">
    <source>
        <dbReference type="SAM" id="MobiDB-lite"/>
    </source>
</evidence>
<comment type="caution">
    <text evidence="11">The sequence shown here is derived from an EMBL/GenBank/DDBJ whole genome shotgun (WGS) entry which is preliminary data.</text>
</comment>
<gene>
    <name evidence="11" type="ORF">H9735_10375</name>
</gene>
<feature type="transmembrane region" description="Helical" evidence="10">
    <location>
        <begin position="497"/>
        <end position="518"/>
    </location>
</feature>
<evidence type="ECO:0000256" key="8">
    <source>
        <dbReference type="ARBA" id="ARBA00023136"/>
    </source>
</evidence>
<keyword evidence="3" id="KW-1003">Cell membrane</keyword>
<evidence type="ECO:0000256" key="5">
    <source>
        <dbReference type="ARBA" id="ARBA00022683"/>
    </source>
</evidence>
<evidence type="ECO:0000256" key="10">
    <source>
        <dbReference type="SAM" id="Phobius"/>
    </source>
</evidence>
<sequence>MEITLAQAIILGLICGICKCAMPYTPGCFVFNTVIFNAVLIGAVLGDMYQAMIVGASLQLIYLGVIAAGGNQPTDPCLASYIAIPAAMISGLDTTAAVALAVPVGLLGAQIMNLIYLLNGFFAQKGDAFVEKGDAFGMTRWSVIYCGVARILLIGIPVSIALYFGSGALQGVLDDIPQFVTNGLTAMGSCLPAVGFAIIANLISKPKYIPFFFAGFFLIQYTGIGTIPLLIAGLFLTFLYITFTANDYTKASEYEEDDDEDEDEGDEEEEAGEQCLGKLDILKAYVCLWTTAEVCHSFERMMAPSFCTAVAPALKKFYKGEENKEHYIEALKRHTTFFNTEAHWGGGTILGLTLAMEEKKSQNYDAIPGEVILNLKTGLMGPLAGIGDTISWSTLMYLLIGLFLPLAKQGNPLGGIGPIVCLTIICFAIGYFLTLKCYTFGYSFAENMLKSGLVNMIIAGASILGLFMMGGLASTYVTVSTPLKFATSAYTTTLQSILDSIIPGMLPLLVVLCVWGYLSKKRNYFAATVGLTIVSLVLGCLGIII</sequence>
<evidence type="ECO:0000313" key="12">
    <source>
        <dbReference type="Proteomes" id="UP000886721"/>
    </source>
</evidence>
<feature type="transmembrane region" description="Helical" evidence="10">
    <location>
        <begin position="184"/>
        <end position="204"/>
    </location>
</feature>
<reference evidence="11" key="2">
    <citation type="submission" date="2021-04" db="EMBL/GenBank/DDBJ databases">
        <authorList>
            <person name="Gilroy R."/>
        </authorList>
    </citation>
    <scope>NUCLEOTIDE SEQUENCE</scope>
    <source>
        <strain evidence="11">CHK191-13928</strain>
    </source>
</reference>
<dbReference type="Pfam" id="PF03609">
    <property type="entry name" value="EII-Sor"/>
    <property type="match status" value="1"/>
</dbReference>
<dbReference type="PROSITE" id="PS51108">
    <property type="entry name" value="PTS_EIID"/>
    <property type="match status" value="1"/>
</dbReference>
<feature type="transmembrane region" description="Helical" evidence="10">
    <location>
        <begin position="211"/>
        <end position="241"/>
    </location>
</feature>
<keyword evidence="5" id="KW-0598">Phosphotransferase system</keyword>
<reference evidence="11" key="1">
    <citation type="journal article" date="2021" name="PeerJ">
        <title>Extensive microbial diversity within the chicken gut microbiome revealed by metagenomics and culture.</title>
        <authorList>
            <person name="Gilroy R."/>
            <person name="Ravi A."/>
            <person name="Getino M."/>
            <person name="Pursley I."/>
            <person name="Horton D.L."/>
            <person name="Alikhan N.F."/>
            <person name="Baker D."/>
            <person name="Gharbi K."/>
            <person name="Hall N."/>
            <person name="Watson M."/>
            <person name="Adriaenssens E.M."/>
            <person name="Foster-Nyarko E."/>
            <person name="Jarju S."/>
            <person name="Secka A."/>
            <person name="Antonio M."/>
            <person name="Oren A."/>
            <person name="Chaudhuri R.R."/>
            <person name="La Ragione R."/>
            <person name="Hildebrand F."/>
            <person name="Pallen M.J."/>
        </authorList>
    </citation>
    <scope>NUCLEOTIDE SEQUENCE</scope>
    <source>
        <strain evidence="11">CHK191-13928</strain>
    </source>
</reference>
<dbReference type="GO" id="GO:0009401">
    <property type="term" value="P:phosphoenolpyruvate-dependent sugar phosphotransferase system"/>
    <property type="evidence" value="ECO:0007669"/>
    <property type="project" value="UniProtKB-KW"/>
</dbReference>
<keyword evidence="8 10" id="KW-0472">Membrane</keyword>
<dbReference type="AlphaFoldDB" id="A0A9D1WWN5"/>
<dbReference type="InterPro" id="IPR004704">
    <property type="entry name" value="PTS_IID_man"/>
</dbReference>
<keyword evidence="2" id="KW-0813">Transport</keyword>
<evidence type="ECO:0000256" key="3">
    <source>
        <dbReference type="ARBA" id="ARBA00022475"/>
    </source>
</evidence>
<feature type="compositionally biased region" description="Acidic residues" evidence="9">
    <location>
        <begin position="254"/>
        <end position="272"/>
    </location>
</feature>
<comment type="subcellular location">
    <subcellularLocation>
        <location evidence="1">Cell membrane</location>
        <topology evidence="1">Multi-pass membrane protein</topology>
    </subcellularLocation>
</comment>
<keyword evidence="7 10" id="KW-1133">Transmembrane helix</keyword>
<dbReference type="GO" id="GO:0005886">
    <property type="term" value="C:plasma membrane"/>
    <property type="evidence" value="ECO:0007669"/>
    <property type="project" value="UniProtKB-SubCell"/>
</dbReference>